<dbReference type="RefSeq" id="WP_206958902.1">
    <property type="nucleotide sequence ID" value="NZ_BAAAJJ010000003.1"/>
</dbReference>
<accession>A0A939JBT4</accession>
<sequence length="153" mass="16058">MRRGATALAIAAVTGLALAGCSGSGGSSSKPELKVADAYMPKPVGDGEMAAGYVTVRNSGGTADKLTSVTSTLSDDITMHVTKDQKMEQVSSLPVPAKGELDLERGGNHLMFMGLKKQPEIGEKVAVELHFEKADPIKVELPVKETTYNPKNS</sequence>
<dbReference type="Pfam" id="PF04314">
    <property type="entry name" value="PCuAC"/>
    <property type="match status" value="1"/>
</dbReference>
<dbReference type="InterPro" id="IPR036182">
    <property type="entry name" value="PCuAC_sf"/>
</dbReference>
<keyword evidence="1" id="KW-0732">Signal</keyword>
<dbReference type="PANTHER" id="PTHR36302:SF1">
    <property type="entry name" value="COPPER CHAPERONE PCU(A)C"/>
    <property type="match status" value="1"/>
</dbReference>
<dbReference type="PROSITE" id="PS51257">
    <property type="entry name" value="PROKAR_LIPOPROTEIN"/>
    <property type="match status" value="1"/>
</dbReference>
<dbReference type="InterPro" id="IPR058248">
    <property type="entry name" value="Lxx211020-like"/>
</dbReference>
<dbReference type="PANTHER" id="PTHR36302">
    <property type="entry name" value="BLR7088 PROTEIN"/>
    <property type="match status" value="1"/>
</dbReference>
<comment type="caution">
    <text evidence="2">The sequence shown here is derived from an EMBL/GenBank/DDBJ whole genome shotgun (WGS) entry which is preliminary data.</text>
</comment>
<evidence type="ECO:0000313" key="2">
    <source>
        <dbReference type="EMBL" id="MBO0510286.1"/>
    </source>
</evidence>
<dbReference type="AlphaFoldDB" id="A0A939JBT4"/>
<name>A0A939JBT4_9ACTN</name>
<evidence type="ECO:0000256" key="1">
    <source>
        <dbReference type="SAM" id="SignalP"/>
    </source>
</evidence>
<dbReference type="InterPro" id="IPR007410">
    <property type="entry name" value="LpqE-like"/>
</dbReference>
<dbReference type="EMBL" id="JAFLRJ010000004">
    <property type="protein sequence ID" value="MBO0510286.1"/>
    <property type="molecule type" value="Genomic_DNA"/>
</dbReference>
<keyword evidence="3" id="KW-1185">Reference proteome</keyword>
<dbReference type="Proteomes" id="UP000664167">
    <property type="component" value="Unassembled WGS sequence"/>
</dbReference>
<dbReference type="SUPFAM" id="SSF110087">
    <property type="entry name" value="DR1885-like metal-binding protein"/>
    <property type="match status" value="1"/>
</dbReference>
<gene>
    <name evidence="2" type="ORF">J0695_00435</name>
</gene>
<reference evidence="2" key="1">
    <citation type="submission" date="2021-03" db="EMBL/GenBank/DDBJ databases">
        <title>Streptomyces poriferae sp. nov., a novel marine sponge-derived Actinobacteria species with anti-MRSA activity.</title>
        <authorList>
            <person name="Sandoval-Powers M."/>
            <person name="Kralova S."/>
            <person name="Nguyen G.-S."/>
            <person name="Fawwal D."/>
            <person name="Degnes K."/>
            <person name="Klinkenberg G."/>
            <person name="Sletta H."/>
            <person name="Wentzel A."/>
            <person name="Liles M.R."/>
        </authorList>
    </citation>
    <scope>NUCLEOTIDE SEQUENCE</scope>
    <source>
        <strain evidence="2">DSM 41794</strain>
    </source>
</reference>
<dbReference type="Gene3D" id="2.60.40.1890">
    <property type="entry name" value="PCu(A)C copper chaperone"/>
    <property type="match status" value="1"/>
</dbReference>
<feature type="signal peptide" evidence="1">
    <location>
        <begin position="1"/>
        <end position="19"/>
    </location>
</feature>
<feature type="chain" id="PRO_5039585116" evidence="1">
    <location>
        <begin position="20"/>
        <end position="153"/>
    </location>
</feature>
<evidence type="ECO:0000313" key="3">
    <source>
        <dbReference type="Proteomes" id="UP000664167"/>
    </source>
</evidence>
<proteinExistence type="predicted"/>
<protein>
    <submittedName>
        <fullName evidence="2">Copper chaperone PCu(A)C</fullName>
    </submittedName>
</protein>
<organism evidence="2 3">
    <name type="scientific">Streptomyces beijiangensis</name>
    <dbReference type="NCBI Taxonomy" id="163361"/>
    <lineage>
        <taxon>Bacteria</taxon>
        <taxon>Bacillati</taxon>
        <taxon>Actinomycetota</taxon>
        <taxon>Actinomycetes</taxon>
        <taxon>Kitasatosporales</taxon>
        <taxon>Streptomycetaceae</taxon>
        <taxon>Streptomyces</taxon>
    </lineage>
</organism>